<dbReference type="Pfam" id="PF00202">
    <property type="entry name" value="Aminotran_3"/>
    <property type="match status" value="1"/>
</dbReference>
<feature type="binding site" evidence="13">
    <location>
        <begin position="116"/>
        <end position="117"/>
    </location>
    <ligand>
        <name>pyridoxal 5'-phosphate</name>
        <dbReference type="ChEBI" id="CHEBI:597326"/>
    </ligand>
</feature>
<evidence type="ECO:0000256" key="1">
    <source>
        <dbReference type="ARBA" id="ARBA00001933"/>
    </source>
</evidence>
<dbReference type="OrthoDB" id="9801834at2"/>
<reference evidence="14 15" key="1">
    <citation type="journal article" date="2010" name="Stand. Genomic Sci.">
        <title>Complete genome sequence of Desulfarculus baarsii type strain (2st14).</title>
        <authorList>
            <person name="Sun H."/>
            <person name="Spring S."/>
            <person name="Lapidus A."/>
            <person name="Davenport K."/>
            <person name="Del Rio T.G."/>
            <person name="Tice H."/>
            <person name="Nolan M."/>
            <person name="Copeland A."/>
            <person name="Cheng J.F."/>
            <person name="Lucas S."/>
            <person name="Tapia R."/>
            <person name="Goodwin L."/>
            <person name="Pitluck S."/>
            <person name="Ivanova N."/>
            <person name="Pagani I."/>
            <person name="Mavromatis K."/>
            <person name="Ovchinnikova G."/>
            <person name="Pati A."/>
            <person name="Chen A."/>
            <person name="Palaniappan K."/>
            <person name="Hauser L."/>
            <person name="Chang Y.J."/>
            <person name="Jeffries C.D."/>
            <person name="Detter J.C."/>
            <person name="Han C."/>
            <person name="Rohde M."/>
            <person name="Brambilla E."/>
            <person name="Goker M."/>
            <person name="Woyke T."/>
            <person name="Bristow J."/>
            <person name="Eisen J.A."/>
            <person name="Markowitz V."/>
            <person name="Hugenholtz P."/>
            <person name="Kyrpides N.C."/>
            <person name="Klenk H.P."/>
            <person name="Land M."/>
        </authorList>
    </citation>
    <scope>NUCLEOTIDE SEQUENCE [LARGE SCALE GENOMIC DNA]</scope>
    <source>
        <strain evidence="15">ATCC 33931 / DSM 2075 / LMG 7858 / VKM B-1802 / 2st14</strain>
    </source>
</reference>
<dbReference type="Gene3D" id="3.40.640.10">
    <property type="entry name" value="Type I PLP-dependent aspartate aminotransferase-like (Major domain)"/>
    <property type="match status" value="1"/>
</dbReference>
<evidence type="ECO:0000256" key="11">
    <source>
        <dbReference type="ARBA" id="ARBA00048449"/>
    </source>
</evidence>
<dbReference type="Proteomes" id="UP000009047">
    <property type="component" value="Chromosome"/>
</dbReference>
<sequence>MSNAAEIVQKDLACLWHPFTQQKIWPSEPPLVISGGQGNWLVDIDGKRYFDGVSSLWVTVHGHGEPAINQAIKEQVEALDHSTMLGLTHPKAALLAAELARLTPPSLSRVFFSESGSTAVEIALKIAYQYWQLKGQSKKRTFVSLAEAYHGDTIGAVSIGGIELFHEVYRPLLFAKHTIAQPNKNKPGSAERSVADLARVLAEHAEEICALVIEPRVQGAAGMIIQPDGYLSTVCRMAHEAGVLVVADEVATGFGRTGAMFACQLEGVCPDLMALGKGLTGGVLPLAATMASEEIYEAFLGEFDEFRHFFHGHTYTGNPIACAAALANLALMQSRDILANVAARAAQLARGLAELARLDHVVDVRQQGMMCGVELAADKASGLAYAPGRRMGHQVIMAARRRGVIIRPLGDTVVLMPPLSSSEQEIAFLLEVVGQAIVEATEEGA</sequence>
<accession>E1QEJ2</accession>
<evidence type="ECO:0000256" key="5">
    <source>
        <dbReference type="ARBA" id="ARBA00022490"/>
    </source>
</evidence>
<keyword evidence="7 13" id="KW-0808">Transferase</keyword>
<evidence type="ECO:0000256" key="12">
    <source>
        <dbReference type="ARBA" id="ARBA00060970"/>
    </source>
</evidence>
<dbReference type="GO" id="GO:0030170">
    <property type="term" value="F:pyridoxal phosphate binding"/>
    <property type="evidence" value="ECO:0007669"/>
    <property type="project" value="UniProtKB-UniRule"/>
</dbReference>
<dbReference type="Gene3D" id="3.90.1150.10">
    <property type="entry name" value="Aspartate Aminotransferase, domain 1"/>
    <property type="match status" value="1"/>
</dbReference>
<dbReference type="eggNOG" id="COG0161">
    <property type="taxonomic scope" value="Bacteria"/>
</dbReference>
<feature type="binding site" evidence="13">
    <location>
        <begin position="313"/>
        <end position="314"/>
    </location>
    <ligand>
        <name>pyridoxal 5'-phosphate</name>
        <dbReference type="ChEBI" id="CHEBI:597326"/>
    </ligand>
</feature>
<dbReference type="GO" id="GO:0004015">
    <property type="term" value="F:adenosylmethionine-8-amino-7-oxononanoate transaminase activity"/>
    <property type="evidence" value="ECO:0007669"/>
    <property type="project" value="UniProtKB-UniRule"/>
</dbReference>
<comment type="pathway">
    <text evidence="3 13">Cofactor biosynthesis; biotin biosynthesis; 7,8-diaminononanoate from 8-amino-7-oxononanoate (SAM route): step 1/1.</text>
</comment>
<dbReference type="NCBIfam" id="TIGR00508">
    <property type="entry name" value="bioA"/>
    <property type="match status" value="1"/>
</dbReference>
<comment type="similarity">
    <text evidence="12 13">Belongs to the class-III pyridoxal-phosphate-dependent aminotransferase family. BioA subfamily.</text>
</comment>
<evidence type="ECO:0000256" key="8">
    <source>
        <dbReference type="ARBA" id="ARBA00022691"/>
    </source>
</evidence>
<evidence type="ECO:0000313" key="15">
    <source>
        <dbReference type="Proteomes" id="UP000009047"/>
    </source>
</evidence>
<evidence type="ECO:0000256" key="6">
    <source>
        <dbReference type="ARBA" id="ARBA00022576"/>
    </source>
</evidence>
<evidence type="ECO:0000313" key="14">
    <source>
        <dbReference type="EMBL" id="ADK83978.1"/>
    </source>
</evidence>
<feature type="modified residue" description="N6-(pyridoxal phosphate)lysine" evidence="13">
    <location>
        <position position="277"/>
    </location>
</feature>
<name>E1QEJ2_DESB2</name>
<protein>
    <recommendedName>
        <fullName evidence="13">Adenosylmethionine-8-amino-7-oxononanoate aminotransferase</fullName>
        <ecNumber evidence="13">2.6.1.62</ecNumber>
    </recommendedName>
    <alternativeName>
        <fullName evidence="13">7,8-diamino-pelargonic acid aminotransferase</fullName>
        <shortName evidence="13">DAPA AT</shortName>
        <shortName evidence="13">DAPA aminotransferase</shortName>
    </alternativeName>
    <alternativeName>
        <fullName evidence="13">7,8-diaminononanoate synthase</fullName>
        <shortName evidence="13">DANS</shortName>
    </alternativeName>
    <alternativeName>
        <fullName evidence="13">Diaminopelargonic acid synthase</fullName>
    </alternativeName>
</protein>
<dbReference type="RefSeq" id="WP_013257433.1">
    <property type="nucleotide sequence ID" value="NC_014365.1"/>
</dbReference>
<dbReference type="UniPathway" id="UPA00078">
    <property type="reaction ID" value="UER00160"/>
</dbReference>
<dbReference type="PIRSF" id="PIRSF000521">
    <property type="entry name" value="Transaminase_4ab_Lys_Orn"/>
    <property type="match status" value="1"/>
</dbReference>
<comment type="cofactor">
    <cofactor evidence="1 13">
        <name>pyridoxal 5'-phosphate</name>
        <dbReference type="ChEBI" id="CHEBI:597326"/>
    </cofactor>
</comment>
<evidence type="ECO:0000256" key="9">
    <source>
        <dbReference type="ARBA" id="ARBA00022756"/>
    </source>
</evidence>
<feature type="binding site" evidence="13">
    <location>
        <position position="407"/>
    </location>
    <ligand>
        <name>substrate</name>
    </ligand>
</feature>
<dbReference type="InterPro" id="IPR005815">
    <property type="entry name" value="BioA"/>
</dbReference>
<dbReference type="PROSITE" id="PS00600">
    <property type="entry name" value="AA_TRANSFER_CLASS_3"/>
    <property type="match status" value="1"/>
</dbReference>
<dbReference type="EC" id="2.6.1.62" evidence="13"/>
<organism evidence="14 15">
    <name type="scientific">Desulfarculus baarsii (strain ATCC 33931 / DSM 2075 / LMG 7858 / VKM B-1802 / 2st14)</name>
    <dbReference type="NCBI Taxonomy" id="644282"/>
    <lineage>
        <taxon>Bacteria</taxon>
        <taxon>Pseudomonadati</taxon>
        <taxon>Thermodesulfobacteriota</taxon>
        <taxon>Desulfarculia</taxon>
        <taxon>Desulfarculales</taxon>
        <taxon>Desulfarculaceae</taxon>
        <taxon>Desulfarculus</taxon>
    </lineage>
</organism>
<dbReference type="HOGENOM" id="CLU_016922_4_3_7"/>
<dbReference type="CDD" id="cd00610">
    <property type="entry name" value="OAT_like"/>
    <property type="match status" value="1"/>
</dbReference>
<evidence type="ECO:0000256" key="10">
    <source>
        <dbReference type="ARBA" id="ARBA00022898"/>
    </source>
</evidence>
<dbReference type="InterPro" id="IPR005814">
    <property type="entry name" value="Aminotrans_3"/>
</dbReference>
<evidence type="ECO:0000256" key="7">
    <source>
        <dbReference type="ARBA" id="ARBA00022679"/>
    </source>
</evidence>
<dbReference type="InterPro" id="IPR049704">
    <property type="entry name" value="Aminotrans_3_PPA_site"/>
</dbReference>
<keyword evidence="9 13" id="KW-0093">Biotin biosynthesis</keyword>
<dbReference type="FunFam" id="3.40.640.10:FF:000078">
    <property type="entry name" value="Adenosylmethionine-8-amino-7-oxononanoate aminotransferase"/>
    <property type="match status" value="1"/>
</dbReference>
<proteinExistence type="inferred from homology"/>
<comment type="subunit">
    <text evidence="4 13">Homodimer.</text>
</comment>
<dbReference type="InterPro" id="IPR015422">
    <property type="entry name" value="PyrdxlP-dep_Trfase_small"/>
</dbReference>
<dbReference type="KEGG" id="dbr:Deba_0606"/>
<keyword evidence="6 13" id="KW-0032">Aminotransferase</keyword>
<evidence type="ECO:0000256" key="3">
    <source>
        <dbReference type="ARBA" id="ARBA00005063"/>
    </source>
</evidence>
<feature type="binding site" evidence="13">
    <location>
        <position position="248"/>
    </location>
    <ligand>
        <name>pyridoxal 5'-phosphate</name>
        <dbReference type="ChEBI" id="CHEBI:597326"/>
    </ligand>
</feature>
<evidence type="ECO:0000256" key="13">
    <source>
        <dbReference type="HAMAP-Rule" id="MF_00834"/>
    </source>
</evidence>
<dbReference type="HAMAP" id="MF_00834">
    <property type="entry name" value="BioA"/>
    <property type="match status" value="1"/>
</dbReference>
<dbReference type="SUPFAM" id="SSF53383">
    <property type="entry name" value="PLP-dependent transferases"/>
    <property type="match status" value="1"/>
</dbReference>
<keyword evidence="15" id="KW-1185">Reference proteome</keyword>
<dbReference type="PANTHER" id="PTHR42684:SF17">
    <property type="entry name" value="ADENOSYLMETHIONINE-8-AMINO-7-OXONONANOATE AMINOTRANSFERASE"/>
    <property type="match status" value="1"/>
</dbReference>
<keyword evidence="8 13" id="KW-0949">S-adenosyl-L-methionine</keyword>
<comment type="catalytic activity">
    <reaction evidence="11 13">
        <text>(8S)-8-amino-7-oxononanoate + S-adenosyl-L-methionine = S-adenosyl-4-methylsulfanyl-2-oxobutanoate + (7R,8S)-7,8-diammoniononanoate</text>
        <dbReference type="Rhea" id="RHEA:16861"/>
        <dbReference type="ChEBI" id="CHEBI:16490"/>
        <dbReference type="ChEBI" id="CHEBI:59789"/>
        <dbReference type="ChEBI" id="CHEBI:149468"/>
        <dbReference type="ChEBI" id="CHEBI:149469"/>
        <dbReference type="EC" id="2.6.1.62"/>
    </reaction>
</comment>
<dbReference type="InterPro" id="IPR015424">
    <property type="entry name" value="PyrdxlP-dep_Trfase"/>
</dbReference>
<feature type="binding site" evidence="13">
    <location>
        <position position="149"/>
    </location>
    <ligand>
        <name>substrate</name>
    </ligand>
</feature>
<feature type="binding site" evidence="13">
    <location>
        <position position="312"/>
    </location>
    <ligand>
        <name>substrate</name>
    </ligand>
</feature>
<dbReference type="AlphaFoldDB" id="E1QEJ2"/>
<dbReference type="EMBL" id="CP002085">
    <property type="protein sequence ID" value="ADK83978.1"/>
    <property type="molecule type" value="Genomic_DNA"/>
</dbReference>
<feature type="site" description="Participates in the substrate recognition with KAPA and in a stacking interaction with the adenine ring of SAM" evidence="13">
    <location>
        <position position="19"/>
    </location>
</feature>
<dbReference type="PANTHER" id="PTHR42684">
    <property type="entry name" value="ADENOSYLMETHIONINE-8-AMINO-7-OXONONANOATE AMINOTRANSFERASE"/>
    <property type="match status" value="1"/>
</dbReference>
<dbReference type="GO" id="GO:0009102">
    <property type="term" value="P:biotin biosynthetic process"/>
    <property type="evidence" value="ECO:0007669"/>
    <property type="project" value="UniProtKB-UniRule"/>
</dbReference>
<comment type="caution">
    <text evidence="13">Lacks conserved residue(s) required for the propagation of feature annotation.</text>
</comment>
<keyword evidence="5 13" id="KW-0963">Cytoplasm</keyword>
<evidence type="ECO:0000256" key="2">
    <source>
        <dbReference type="ARBA" id="ARBA00004496"/>
    </source>
</evidence>
<dbReference type="GO" id="GO:0005737">
    <property type="term" value="C:cytoplasm"/>
    <property type="evidence" value="ECO:0007669"/>
    <property type="project" value="UniProtKB-SubCell"/>
</dbReference>
<feature type="binding site" evidence="13">
    <location>
        <position position="277"/>
    </location>
    <ligand>
        <name>substrate</name>
    </ligand>
</feature>
<comment type="subcellular location">
    <subcellularLocation>
        <location evidence="2 13">Cytoplasm</location>
    </subcellularLocation>
</comment>
<dbReference type="STRING" id="644282.Deba_0606"/>
<keyword evidence="10 13" id="KW-0663">Pyridoxal phosphate</keyword>
<gene>
    <name evidence="13" type="primary">bioA</name>
    <name evidence="14" type="ordered locus">Deba_0606</name>
</gene>
<comment type="function">
    <text evidence="13">Catalyzes the transfer of the alpha-amino group from S-adenosyl-L-methionine (SAM) to 7-keto-8-aminopelargonic acid (KAPA) to form 7,8-diaminopelargonic acid (DAPA). It is the only aminotransferase known to utilize SAM as an amino donor.</text>
</comment>
<evidence type="ECO:0000256" key="4">
    <source>
        <dbReference type="ARBA" id="ARBA00011738"/>
    </source>
</evidence>
<dbReference type="InterPro" id="IPR015421">
    <property type="entry name" value="PyrdxlP-dep_Trfase_major"/>
</dbReference>